<name>A0ABS4ME56_9LACO</name>
<dbReference type="RefSeq" id="WP_209686671.1">
    <property type="nucleotide sequence ID" value="NZ_JAGGLU010000005.1"/>
</dbReference>
<gene>
    <name evidence="1" type="ORF">J2Z60_001104</name>
</gene>
<keyword evidence="2" id="KW-1185">Reference proteome</keyword>
<dbReference type="Proteomes" id="UP001519292">
    <property type="component" value="Unassembled WGS sequence"/>
</dbReference>
<organism evidence="1 2">
    <name type="scientific">Lactobacillus colini</name>
    <dbReference type="NCBI Taxonomy" id="1819254"/>
    <lineage>
        <taxon>Bacteria</taxon>
        <taxon>Bacillati</taxon>
        <taxon>Bacillota</taxon>
        <taxon>Bacilli</taxon>
        <taxon>Lactobacillales</taxon>
        <taxon>Lactobacillaceae</taxon>
        <taxon>Lactobacillus</taxon>
    </lineage>
</organism>
<evidence type="ECO:0000313" key="1">
    <source>
        <dbReference type="EMBL" id="MBP2057929.1"/>
    </source>
</evidence>
<dbReference type="EMBL" id="JAGGLU010000005">
    <property type="protein sequence ID" value="MBP2057929.1"/>
    <property type="molecule type" value="Genomic_DNA"/>
</dbReference>
<evidence type="ECO:0000313" key="2">
    <source>
        <dbReference type="Proteomes" id="UP001519292"/>
    </source>
</evidence>
<sequence length="129" mass="15706">MYKLEDIINYEFTRDLILKNQKNQQVLTVFDDTDLTSDKFKFMKVGKTYDCKILLFARIQKYEKAYQRKAEKFKFIGKEQIGKYERLKIQDSQGNILYVNRDFENEIKNRKIYLIPLRYDILEVNNIVR</sequence>
<comment type="caution">
    <text evidence="1">The sequence shown here is derived from an EMBL/GenBank/DDBJ whole genome shotgun (WGS) entry which is preliminary data.</text>
</comment>
<reference evidence="1 2" key="1">
    <citation type="submission" date="2021-03" db="EMBL/GenBank/DDBJ databases">
        <title>Genomic Encyclopedia of Type Strains, Phase IV (KMG-IV): sequencing the most valuable type-strain genomes for metagenomic binning, comparative biology and taxonomic classification.</title>
        <authorList>
            <person name="Goeker M."/>
        </authorList>
    </citation>
    <scope>NUCLEOTIDE SEQUENCE [LARGE SCALE GENOMIC DNA]</scope>
    <source>
        <strain evidence="1 2">DSM 101872</strain>
    </source>
</reference>
<protein>
    <submittedName>
        <fullName evidence="1">Uncharacterized protein</fullName>
    </submittedName>
</protein>
<proteinExistence type="predicted"/>
<accession>A0ABS4ME56</accession>